<evidence type="ECO:0000256" key="1">
    <source>
        <dbReference type="SAM" id="Phobius"/>
    </source>
</evidence>
<comment type="caution">
    <text evidence="2">The sequence shown here is derived from an EMBL/GenBank/DDBJ whole genome shotgun (WGS) entry which is preliminary data.</text>
</comment>
<dbReference type="AlphaFoldDB" id="A0A5N3PH44"/>
<dbReference type="Proteomes" id="UP000325684">
    <property type="component" value="Unassembled WGS sequence"/>
</dbReference>
<reference evidence="2 3" key="1">
    <citation type="journal article" date="2019" name="Microorganisms">
        <title>Genome Insights into the Novel Species Microvirga brassicacearum, a Rapeseed Endophyte with Biotechnological Potential.</title>
        <authorList>
            <person name="Jimenez-Gomez A."/>
            <person name="Saati-Santamaria Z."/>
            <person name="Igual J.M."/>
            <person name="Rivas R."/>
            <person name="Mateos P.F."/>
            <person name="Garcia-Fraile P."/>
        </authorList>
    </citation>
    <scope>NUCLEOTIDE SEQUENCE [LARGE SCALE GENOMIC DNA]</scope>
    <source>
        <strain evidence="2 3">CDVBN77</strain>
    </source>
</reference>
<name>A0A5N3PH44_9HYPH</name>
<evidence type="ECO:0000313" key="2">
    <source>
        <dbReference type="EMBL" id="KAB0269030.1"/>
    </source>
</evidence>
<feature type="transmembrane region" description="Helical" evidence="1">
    <location>
        <begin position="27"/>
        <end position="45"/>
    </location>
</feature>
<dbReference type="RefSeq" id="WP_150942087.1">
    <property type="nucleotide sequence ID" value="NZ_VCMV01000003.1"/>
</dbReference>
<sequence>MRVRDWIKDAGKLHFSVCGDEVNFSVGWFWIAALILALILTGCAAPCGRPIDGKPACWMRDN</sequence>
<organism evidence="2 3">
    <name type="scientific">Microvirga brassicacearum</name>
    <dbReference type="NCBI Taxonomy" id="2580413"/>
    <lineage>
        <taxon>Bacteria</taxon>
        <taxon>Pseudomonadati</taxon>
        <taxon>Pseudomonadota</taxon>
        <taxon>Alphaproteobacteria</taxon>
        <taxon>Hyphomicrobiales</taxon>
        <taxon>Methylobacteriaceae</taxon>
        <taxon>Microvirga</taxon>
    </lineage>
</organism>
<keyword evidence="1" id="KW-1133">Transmembrane helix</keyword>
<accession>A0A5N3PH44</accession>
<evidence type="ECO:0000313" key="3">
    <source>
        <dbReference type="Proteomes" id="UP000325684"/>
    </source>
</evidence>
<dbReference type="EMBL" id="VCMV01000003">
    <property type="protein sequence ID" value="KAB0269030.1"/>
    <property type="molecule type" value="Genomic_DNA"/>
</dbReference>
<keyword evidence="1" id="KW-0812">Transmembrane</keyword>
<gene>
    <name evidence="2" type="ORF">FEZ63_02675</name>
</gene>
<keyword evidence="3" id="KW-1185">Reference proteome</keyword>
<protein>
    <submittedName>
        <fullName evidence="2">Uncharacterized protein</fullName>
    </submittedName>
</protein>
<proteinExistence type="predicted"/>
<keyword evidence="1" id="KW-0472">Membrane</keyword>